<dbReference type="PROSITE" id="PS00914">
    <property type="entry name" value="SYNTAXIN"/>
    <property type="match status" value="1"/>
</dbReference>
<dbReference type="Proteomes" id="UP000198406">
    <property type="component" value="Unassembled WGS sequence"/>
</dbReference>
<dbReference type="OrthoDB" id="10255013at2759"/>
<dbReference type="PROSITE" id="PS50192">
    <property type="entry name" value="T_SNARE"/>
    <property type="match status" value="1"/>
</dbReference>
<evidence type="ECO:0000256" key="6">
    <source>
        <dbReference type="RuleBase" id="RU003858"/>
    </source>
</evidence>
<evidence type="ECO:0000256" key="7">
    <source>
        <dbReference type="SAM" id="MobiDB-lite"/>
    </source>
</evidence>
<dbReference type="SUPFAM" id="SSF47661">
    <property type="entry name" value="t-snare proteins"/>
    <property type="match status" value="1"/>
</dbReference>
<dbReference type="GO" id="GO:0031201">
    <property type="term" value="C:SNARE complex"/>
    <property type="evidence" value="ECO:0007669"/>
    <property type="project" value="TreeGrafter"/>
</dbReference>
<dbReference type="InterPro" id="IPR010989">
    <property type="entry name" value="SNARE"/>
</dbReference>
<evidence type="ECO:0000256" key="5">
    <source>
        <dbReference type="ARBA" id="ARBA00023136"/>
    </source>
</evidence>
<keyword evidence="5 8" id="KW-0472">Membrane</keyword>
<dbReference type="GO" id="GO:0005886">
    <property type="term" value="C:plasma membrane"/>
    <property type="evidence" value="ECO:0007669"/>
    <property type="project" value="TreeGrafter"/>
</dbReference>
<dbReference type="GO" id="GO:0012505">
    <property type="term" value="C:endomembrane system"/>
    <property type="evidence" value="ECO:0007669"/>
    <property type="project" value="TreeGrafter"/>
</dbReference>
<evidence type="ECO:0000259" key="9">
    <source>
        <dbReference type="PROSITE" id="PS50192"/>
    </source>
</evidence>
<dbReference type="CDD" id="cd15848">
    <property type="entry name" value="SNARE_syntaxin1-like"/>
    <property type="match status" value="1"/>
</dbReference>
<feature type="domain" description="T-SNARE coiled-coil homology" evidence="9">
    <location>
        <begin position="207"/>
        <end position="269"/>
    </location>
</feature>
<dbReference type="Pfam" id="PF05739">
    <property type="entry name" value="SNARE"/>
    <property type="match status" value="1"/>
</dbReference>
<dbReference type="GO" id="GO:0048278">
    <property type="term" value="P:vesicle docking"/>
    <property type="evidence" value="ECO:0007669"/>
    <property type="project" value="TreeGrafter"/>
</dbReference>
<keyword evidence="3 8" id="KW-0812">Transmembrane</keyword>
<evidence type="ECO:0000256" key="8">
    <source>
        <dbReference type="SAM" id="Phobius"/>
    </source>
</evidence>
<sequence length="300" mass="34406">MNDRLGDLPTWAADSDDEDEPTKGDIEMGETTKQAKHMDHFFREVESIKRDIEAITKATKSIGNINDRALQATSTEEENELSRKLRPLVDQTNKQAKRTKTLLGLLKEETQKLQENKQIKQSDLRVRENLCNTLTRKFIDEMKAYQAAQQKYKTDIKKKVARQVQIVKPDATDEDIDAVMRSEGGRDALYREQILAGGVNDQVKTTYEKVAGKYQDVLALEHSVAELHQMFLDFALLTEQQGELLDQIEFQVKQAGDYVEEANVDVYEAIEYQRKIRKKQCWILLIVVVVMVVIVVFVLG</sequence>
<proteinExistence type="inferred from homology"/>
<organism evidence="10 11">
    <name type="scientific">Fistulifera solaris</name>
    <name type="common">Oleaginous diatom</name>
    <dbReference type="NCBI Taxonomy" id="1519565"/>
    <lineage>
        <taxon>Eukaryota</taxon>
        <taxon>Sar</taxon>
        <taxon>Stramenopiles</taxon>
        <taxon>Ochrophyta</taxon>
        <taxon>Bacillariophyta</taxon>
        <taxon>Bacillariophyceae</taxon>
        <taxon>Bacillariophycidae</taxon>
        <taxon>Naviculales</taxon>
        <taxon>Naviculaceae</taxon>
        <taxon>Fistulifera</taxon>
    </lineage>
</organism>
<dbReference type="InterPro" id="IPR000727">
    <property type="entry name" value="T_SNARE_dom"/>
</dbReference>
<dbReference type="SMART" id="SM00397">
    <property type="entry name" value="t_SNARE"/>
    <property type="match status" value="1"/>
</dbReference>
<dbReference type="EMBL" id="BDSP01000207">
    <property type="protein sequence ID" value="GAX24245.1"/>
    <property type="molecule type" value="Genomic_DNA"/>
</dbReference>
<evidence type="ECO:0000256" key="1">
    <source>
        <dbReference type="ARBA" id="ARBA00004211"/>
    </source>
</evidence>
<evidence type="ECO:0000313" key="11">
    <source>
        <dbReference type="Proteomes" id="UP000198406"/>
    </source>
</evidence>
<evidence type="ECO:0000256" key="4">
    <source>
        <dbReference type="ARBA" id="ARBA00022989"/>
    </source>
</evidence>
<reference evidence="10 11" key="1">
    <citation type="journal article" date="2015" name="Plant Cell">
        <title>Oil accumulation by the oleaginous diatom Fistulifera solaris as revealed by the genome and transcriptome.</title>
        <authorList>
            <person name="Tanaka T."/>
            <person name="Maeda Y."/>
            <person name="Veluchamy A."/>
            <person name="Tanaka M."/>
            <person name="Abida H."/>
            <person name="Marechal E."/>
            <person name="Bowler C."/>
            <person name="Muto M."/>
            <person name="Sunaga Y."/>
            <person name="Tanaka M."/>
            <person name="Yoshino T."/>
            <person name="Taniguchi T."/>
            <person name="Fukuda Y."/>
            <person name="Nemoto M."/>
            <person name="Matsumoto M."/>
            <person name="Wong P.S."/>
            <person name="Aburatani S."/>
            <person name="Fujibuchi W."/>
        </authorList>
    </citation>
    <scope>NUCLEOTIDE SEQUENCE [LARGE SCALE GENOMIC DNA]</scope>
    <source>
        <strain evidence="10 11">JPCC DA0580</strain>
    </source>
</reference>
<comment type="caution">
    <text evidence="10">The sequence shown here is derived from an EMBL/GenBank/DDBJ whole genome shotgun (WGS) entry which is preliminary data.</text>
</comment>
<comment type="similarity">
    <text evidence="2 6">Belongs to the syntaxin family.</text>
</comment>
<dbReference type="AlphaFoldDB" id="A0A1Z5KDM7"/>
<dbReference type="InterPro" id="IPR006011">
    <property type="entry name" value="Syntaxin_N"/>
</dbReference>
<dbReference type="GO" id="GO:0006886">
    <property type="term" value="P:intracellular protein transport"/>
    <property type="evidence" value="ECO:0007669"/>
    <property type="project" value="InterPro"/>
</dbReference>
<dbReference type="InParanoid" id="A0A1Z5KDM7"/>
<feature type="transmembrane region" description="Helical" evidence="8">
    <location>
        <begin position="281"/>
        <end position="299"/>
    </location>
</feature>
<dbReference type="InterPro" id="IPR006012">
    <property type="entry name" value="Syntaxin/epimorphin_CS"/>
</dbReference>
<dbReference type="PANTHER" id="PTHR19957:SF307">
    <property type="entry name" value="PROTEIN SSO1-RELATED"/>
    <property type="match status" value="1"/>
</dbReference>
<evidence type="ECO:0000256" key="3">
    <source>
        <dbReference type="ARBA" id="ARBA00022692"/>
    </source>
</evidence>
<dbReference type="FunCoup" id="A0A1Z5KDM7">
    <property type="interactions" value="13"/>
</dbReference>
<feature type="region of interest" description="Disordered" evidence="7">
    <location>
        <begin position="1"/>
        <end position="32"/>
    </location>
</feature>
<dbReference type="InterPro" id="IPR045242">
    <property type="entry name" value="Syntaxin"/>
</dbReference>
<name>A0A1Z5KDM7_FISSO</name>
<evidence type="ECO:0000313" key="10">
    <source>
        <dbReference type="EMBL" id="GAX24245.1"/>
    </source>
</evidence>
<comment type="subcellular location">
    <subcellularLocation>
        <location evidence="1">Membrane</location>
        <topology evidence="1">Single-pass type IV membrane protein</topology>
    </subcellularLocation>
</comment>
<keyword evidence="4 8" id="KW-1133">Transmembrane helix</keyword>
<dbReference type="Gene3D" id="1.20.5.110">
    <property type="match status" value="1"/>
</dbReference>
<dbReference type="Pfam" id="PF00804">
    <property type="entry name" value="Syntaxin"/>
    <property type="match status" value="1"/>
</dbReference>
<dbReference type="GO" id="GO:0000149">
    <property type="term" value="F:SNARE binding"/>
    <property type="evidence" value="ECO:0007669"/>
    <property type="project" value="TreeGrafter"/>
</dbReference>
<accession>A0A1Z5KDM7</accession>
<dbReference type="GO" id="GO:0006906">
    <property type="term" value="P:vesicle fusion"/>
    <property type="evidence" value="ECO:0007669"/>
    <property type="project" value="TreeGrafter"/>
</dbReference>
<gene>
    <name evidence="10" type="ORF">FisN_4Lh054</name>
</gene>
<dbReference type="Gene3D" id="1.20.58.70">
    <property type="match status" value="1"/>
</dbReference>
<dbReference type="GO" id="GO:0005484">
    <property type="term" value="F:SNAP receptor activity"/>
    <property type="evidence" value="ECO:0007669"/>
    <property type="project" value="InterPro"/>
</dbReference>
<evidence type="ECO:0000256" key="2">
    <source>
        <dbReference type="ARBA" id="ARBA00009063"/>
    </source>
</evidence>
<protein>
    <submittedName>
        <fullName evidence="10">Syntaxin 1B/2/3</fullName>
    </submittedName>
</protein>
<dbReference type="SMART" id="SM00503">
    <property type="entry name" value="SynN"/>
    <property type="match status" value="1"/>
</dbReference>
<dbReference type="PANTHER" id="PTHR19957">
    <property type="entry name" value="SYNTAXIN"/>
    <property type="match status" value="1"/>
</dbReference>
<keyword evidence="11" id="KW-1185">Reference proteome</keyword>
<dbReference type="GO" id="GO:0006887">
    <property type="term" value="P:exocytosis"/>
    <property type="evidence" value="ECO:0007669"/>
    <property type="project" value="TreeGrafter"/>
</dbReference>